<feature type="compositionally biased region" description="Polar residues" evidence="5">
    <location>
        <begin position="210"/>
        <end position="219"/>
    </location>
</feature>
<proteinExistence type="predicted"/>
<keyword evidence="3" id="KW-0539">Nucleus</keyword>
<dbReference type="GO" id="GO:0005634">
    <property type="term" value="C:nucleus"/>
    <property type="evidence" value="ECO:0007669"/>
    <property type="project" value="UniProtKB-SubCell"/>
</dbReference>
<protein>
    <recommendedName>
        <fullName evidence="10">G-patch domain-containing protein</fullName>
    </recommendedName>
</protein>
<evidence type="ECO:0000313" key="8">
    <source>
        <dbReference type="EMBL" id="KZS99272.1"/>
    </source>
</evidence>
<dbReference type="SUPFAM" id="SSF54928">
    <property type="entry name" value="RNA-binding domain, RBD"/>
    <property type="match status" value="2"/>
</dbReference>
<evidence type="ECO:0000256" key="2">
    <source>
        <dbReference type="ARBA" id="ARBA00022884"/>
    </source>
</evidence>
<keyword evidence="9" id="KW-1185">Reference proteome</keyword>
<name>A0A165AME5_9AGAM</name>
<dbReference type="Pfam" id="PF00076">
    <property type="entry name" value="RRM_1"/>
    <property type="match status" value="1"/>
</dbReference>
<feature type="region of interest" description="Disordered" evidence="5">
    <location>
        <begin position="192"/>
        <end position="219"/>
    </location>
</feature>
<evidence type="ECO:0000256" key="5">
    <source>
        <dbReference type="SAM" id="MobiDB-lite"/>
    </source>
</evidence>
<feature type="region of interest" description="Disordered" evidence="5">
    <location>
        <begin position="1"/>
        <end position="87"/>
    </location>
</feature>
<evidence type="ECO:0000256" key="3">
    <source>
        <dbReference type="ARBA" id="ARBA00023242"/>
    </source>
</evidence>
<dbReference type="PROSITE" id="PS50102">
    <property type="entry name" value="RRM"/>
    <property type="match status" value="1"/>
</dbReference>
<dbReference type="PANTHER" id="PTHR13948:SF3">
    <property type="entry name" value="FI21118P1"/>
    <property type="match status" value="1"/>
</dbReference>
<dbReference type="GO" id="GO:0003723">
    <property type="term" value="F:RNA binding"/>
    <property type="evidence" value="ECO:0007669"/>
    <property type="project" value="UniProtKB-UniRule"/>
</dbReference>
<evidence type="ECO:0000259" key="6">
    <source>
        <dbReference type="PROSITE" id="PS50102"/>
    </source>
</evidence>
<feature type="region of interest" description="Disordered" evidence="5">
    <location>
        <begin position="365"/>
        <end position="417"/>
    </location>
</feature>
<organism evidence="8 9">
    <name type="scientific">Sistotremastrum niveocremeum HHB9708</name>
    <dbReference type="NCBI Taxonomy" id="1314777"/>
    <lineage>
        <taxon>Eukaryota</taxon>
        <taxon>Fungi</taxon>
        <taxon>Dikarya</taxon>
        <taxon>Basidiomycota</taxon>
        <taxon>Agaricomycotina</taxon>
        <taxon>Agaricomycetes</taxon>
        <taxon>Sistotremastrales</taxon>
        <taxon>Sistotremastraceae</taxon>
        <taxon>Sertulicium</taxon>
        <taxon>Sertulicium niveocremeum</taxon>
    </lineage>
</organism>
<evidence type="ECO:0000259" key="7">
    <source>
        <dbReference type="PROSITE" id="PS50174"/>
    </source>
</evidence>
<dbReference type="InterPro" id="IPR000467">
    <property type="entry name" value="G_patch_dom"/>
</dbReference>
<dbReference type="GO" id="GO:0000398">
    <property type="term" value="P:mRNA splicing, via spliceosome"/>
    <property type="evidence" value="ECO:0007669"/>
    <property type="project" value="TreeGrafter"/>
</dbReference>
<gene>
    <name evidence="8" type="ORF">SISNIDRAFT_421811</name>
</gene>
<feature type="compositionally biased region" description="Pro residues" evidence="5">
    <location>
        <begin position="650"/>
        <end position="663"/>
    </location>
</feature>
<dbReference type="EMBL" id="KV419394">
    <property type="protein sequence ID" value="KZS99272.1"/>
    <property type="molecule type" value="Genomic_DNA"/>
</dbReference>
<dbReference type="Gene3D" id="3.30.70.330">
    <property type="match status" value="2"/>
</dbReference>
<evidence type="ECO:0000256" key="1">
    <source>
        <dbReference type="ARBA" id="ARBA00004123"/>
    </source>
</evidence>
<comment type="subcellular location">
    <subcellularLocation>
        <location evidence="1">Nucleus</location>
    </subcellularLocation>
</comment>
<feature type="compositionally biased region" description="Basic and acidic residues" evidence="5">
    <location>
        <begin position="600"/>
        <end position="626"/>
    </location>
</feature>
<dbReference type="Pfam" id="PF01585">
    <property type="entry name" value="G-patch"/>
    <property type="match status" value="1"/>
</dbReference>
<evidence type="ECO:0008006" key="10">
    <source>
        <dbReference type="Google" id="ProtNLM"/>
    </source>
</evidence>
<feature type="region of interest" description="Disordered" evidence="5">
    <location>
        <begin position="600"/>
        <end position="668"/>
    </location>
</feature>
<dbReference type="InterPro" id="IPR035979">
    <property type="entry name" value="RBD_domain_sf"/>
</dbReference>
<feature type="compositionally biased region" description="Basic and acidic residues" evidence="5">
    <location>
        <begin position="1"/>
        <end position="11"/>
    </location>
</feature>
<dbReference type="SMART" id="SM00360">
    <property type="entry name" value="RRM"/>
    <property type="match status" value="1"/>
</dbReference>
<dbReference type="OrthoDB" id="29523at2759"/>
<keyword evidence="2 4" id="KW-0694">RNA-binding</keyword>
<feature type="domain" description="G-patch" evidence="7">
    <location>
        <begin position="668"/>
        <end position="714"/>
    </location>
</feature>
<feature type="domain" description="RRM" evidence="6">
    <location>
        <begin position="92"/>
        <end position="196"/>
    </location>
</feature>
<sequence>MAYYREWDQGKSYDQGNWDSSAYGGGGEYDDYSGGAEKRRKFNSGEYDSRVNLQYERPQAHYNNPPQDGSDHGFDPRGNQPRRRLVPSETSRHIIFLGLDPDFTEGDLQQYLQSAGCLLDSVTIIRDRGTGLSKGFGFAQFTSMEQAESFLRPNFPFINVPPPASHGASAAAAFKLALDTGAPHQGRRVKIDFSQSAHPPERGRGMGPRQPNNDGTRDIGNSQATVLLLRGLDPMSTPASIALALRSAAGPGVDPTKGLKRVILIKDRATGASWGYAFLELVNQTHASTLLGYLISPQLHPSGFRINDRPIAASFAHPYSFQPLQENEIRDEACVLSSNNIGGVEGVWAKYWDENSAVAEMTFDVQEEEEPESQPVKEKKKKEKKAGDAEVSAFLGGITEDQNQESGPSTLPVSDKPVTLSFSKGGLTTNKPTIIKPIAAAMARPPVSGLVLGADDADEEALAGEPGSSAGASNEPSKAFAFKKVAPLIASKKVVNSINKWNTVQEELRDGSAPKPLDVAVIEPTVIETVQKAAPEKAEKSKGISPTIEVEFEFSNTQTLACYLCSRQFKSVELLKRHSIESDLHKKNLKDSALRDLAREKASGVRAKQEQDGKPKYRDRALERRALHSQPDVPILEETTSGRNKRKAEGPPPAPPPPPPPVAPAKDETNIGNKLLQKMGWTLGTGLGTEGEGRVDPIQTAMYAQGAGLGASKGTEVGKYADGYAGYVHKARDAVSHGILLLSFN</sequence>
<accession>A0A165AME5</accession>
<dbReference type="STRING" id="1314777.A0A165AME5"/>
<dbReference type="PROSITE" id="PS50174">
    <property type="entry name" value="G_PATCH"/>
    <property type="match status" value="1"/>
</dbReference>
<dbReference type="InterPro" id="IPR000504">
    <property type="entry name" value="RRM_dom"/>
</dbReference>
<feature type="compositionally biased region" description="Polar residues" evidence="5">
    <location>
        <begin position="400"/>
        <end position="412"/>
    </location>
</feature>
<dbReference type="PANTHER" id="PTHR13948">
    <property type="entry name" value="RNA-BINDING PROTEIN"/>
    <property type="match status" value="1"/>
</dbReference>
<dbReference type="AlphaFoldDB" id="A0A165AME5"/>
<evidence type="ECO:0000313" key="9">
    <source>
        <dbReference type="Proteomes" id="UP000076722"/>
    </source>
</evidence>
<dbReference type="InterPro" id="IPR012677">
    <property type="entry name" value="Nucleotide-bd_a/b_plait_sf"/>
</dbReference>
<dbReference type="SMART" id="SM00443">
    <property type="entry name" value="G_patch"/>
    <property type="match status" value="1"/>
</dbReference>
<evidence type="ECO:0000256" key="4">
    <source>
        <dbReference type="PROSITE-ProRule" id="PRU00176"/>
    </source>
</evidence>
<reference evidence="8 9" key="1">
    <citation type="journal article" date="2016" name="Mol. Biol. Evol.">
        <title>Comparative Genomics of Early-Diverging Mushroom-Forming Fungi Provides Insights into the Origins of Lignocellulose Decay Capabilities.</title>
        <authorList>
            <person name="Nagy L.G."/>
            <person name="Riley R."/>
            <person name="Tritt A."/>
            <person name="Adam C."/>
            <person name="Daum C."/>
            <person name="Floudas D."/>
            <person name="Sun H."/>
            <person name="Yadav J.S."/>
            <person name="Pangilinan J."/>
            <person name="Larsson K.H."/>
            <person name="Matsuura K."/>
            <person name="Barry K."/>
            <person name="Labutti K."/>
            <person name="Kuo R."/>
            <person name="Ohm R.A."/>
            <person name="Bhattacharya S.S."/>
            <person name="Shirouzu T."/>
            <person name="Yoshinaga Y."/>
            <person name="Martin F.M."/>
            <person name="Grigoriev I.V."/>
            <person name="Hibbett D.S."/>
        </authorList>
    </citation>
    <scope>NUCLEOTIDE SEQUENCE [LARGE SCALE GENOMIC DNA]</scope>
    <source>
        <strain evidence="8 9">HHB9708</strain>
    </source>
</reference>
<dbReference type="Proteomes" id="UP000076722">
    <property type="component" value="Unassembled WGS sequence"/>
</dbReference>